<accession>A0A1Q2CG71</accession>
<dbReference type="Pfam" id="PF01883">
    <property type="entry name" value="FeS_assembly_P"/>
    <property type="match status" value="1"/>
</dbReference>
<keyword evidence="4 8" id="KW-0547">Nucleotide-binding</keyword>
<dbReference type="HAMAP" id="MF_02040">
    <property type="entry name" value="Mrp_NBP35"/>
    <property type="match status" value="1"/>
</dbReference>
<dbReference type="PANTHER" id="PTHR42961:SF2">
    <property type="entry name" value="IRON-SULFUR PROTEIN NUBPL"/>
    <property type="match status" value="1"/>
</dbReference>
<comment type="subunit">
    <text evidence="8">Homodimer.</text>
</comment>
<dbReference type="FunFam" id="3.40.50.300:FF:001119">
    <property type="entry name" value="Iron-sulfur cluster carrier protein"/>
    <property type="match status" value="1"/>
</dbReference>
<dbReference type="SUPFAM" id="SSF52540">
    <property type="entry name" value="P-loop containing nucleoside triphosphate hydrolases"/>
    <property type="match status" value="1"/>
</dbReference>
<dbReference type="Gene3D" id="3.30.300.130">
    <property type="entry name" value="Fe-S cluster assembly (FSCA)"/>
    <property type="match status" value="1"/>
</dbReference>
<evidence type="ECO:0000313" key="9">
    <source>
        <dbReference type="EMBL" id="AQP45104.1"/>
    </source>
</evidence>
<comment type="similarity">
    <text evidence="8">Belongs to the Mrp/NBP35 ATP-binding proteins family.</text>
</comment>
<feature type="binding site" evidence="8">
    <location>
        <begin position="122"/>
        <end position="129"/>
    </location>
    <ligand>
        <name>ATP</name>
        <dbReference type="ChEBI" id="CHEBI:30616"/>
    </ligand>
</feature>
<dbReference type="InterPro" id="IPR033756">
    <property type="entry name" value="YlxH/NBP35"/>
</dbReference>
<dbReference type="InterPro" id="IPR000808">
    <property type="entry name" value="Mrp-like_CS"/>
</dbReference>
<evidence type="ECO:0000256" key="8">
    <source>
        <dbReference type="HAMAP-Rule" id="MF_02040"/>
    </source>
</evidence>
<evidence type="ECO:0000256" key="5">
    <source>
        <dbReference type="ARBA" id="ARBA00022840"/>
    </source>
</evidence>
<keyword evidence="10" id="KW-1185">Reference proteome</keyword>
<dbReference type="GO" id="GO:0051539">
    <property type="term" value="F:4 iron, 4 sulfur cluster binding"/>
    <property type="evidence" value="ECO:0007669"/>
    <property type="project" value="TreeGrafter"/>
</dbReference>
<dbReference type="GO" id="GO:0016887">
    <property type="term" value="F:ATP hydrolysis activity"/>
    <property type="evidence" value="ECO:0007669"/>
    <property type="project" value="UniProtKB-UniRule"/>
</dbReference>
<name>A0A1Q2CG71_9ACTN</name>
<dbReference type="InterPro" id="IPR044304">
    <property type="entry name" value="NUBPL-like"/>
</dbReference>
<sequence>MTEHPLLPHVRAALHQVEDPEIRRPITELGMVDEIRADDDGNVFVRVLLTVAGCPMRSEITGRVTSAVTAVDGVSSVDVELGVMNDEQREAMRTMLRGGQQQRAIPFAQPGNLTRVLAVASGKGGVGKSSVTVNLALALAKQGRAVGILDADIYGHSIPDLLGLGDARPTVVDDMIMPVPAMGGLRVISIGMLKPSRDQVVAWRGPILDRALTQLLADVYWGDLDYLLLDLPPGTGDVAMSLGQKIPSSEVLVVTTPQTAASEVAERAGTMAHILEQRVLGVVENMSWMETTCPHCEQSHRLELFGSGGGALVAEALTERFVYEVPLLAQIPFDESLLSGGDRGTPIVESHPDHPSAQAITGLAEQVASRKKGLLGTRLPLAT</sequence>
<dbReference type="RefSeq" id="WP_226996254.1">
    <property type="nucleotide sequence ID" value="NZ_CP019605.1"/>
</dbReference>
<evidence type="ECO:0000256" key="6">
    <source>
        <dbReference type="ARBA" id="ARBA00023004"/>
    </source>
</evidence>
<keyword evidence="3 8" id="KW-0479">Metal-binding</keyword>
<protein>
    <recommendedName>
        <fullName evidence="8">Iron-sulfur cluster carrier protein</fullName>
    </recommendedName>
</protein>
<comment type="similarity">
    <text evidence="1">In the N-terminal section; belongs to the MIP18 family.</text>
</comment>
<keyword evidence="8" id="KW-0378">Hydrolase</keyword>
<dbReference type="PANTHER" id="PTHR42961">
    <property type="entry name" value="IRON-SULFUR PROTEIN NUBPL"/>
    <property type="match status" value="1"/>
</dbReference>
<evidence type="ECO:0000313" key="10">
    <source>
        <dbReference type="Proteomes" id="UP000188324"/>
    </source>
</evidence>
<evidence type="ECO:0000256" key="3">
    <source>
        <dbReference type="ARBA" id="ARBA00022723"/>
    </source>
</evidence>
<dbReference type="InterPro" id="IPR027417">
    <property type="entry name" value="P-loop_NTPase"/>
</dbReference>
<dbReference type="Proteomes" id="UP000188324">
    <property type="component" value="Chromosome"/>
</dbReference>
<dbReference type="GO" id="GO:0140663">
    <property type="term" value="F:ATP-dependent FeS chaperone activity"/>
    <property type="evidence" value="ECO:0007669"/>
    <property type="project" value="InterPro"/>
</dbReference>
<gene>
    <name evidence="9" type="ORF">RPIT_10135</name>
</gene>
<evidence type="ECO:0000256" key="1">
    <source>
        <dbReference type="ARBA" id="ARBA00007352"/>
    </source>
</evidence>
<dbReference type="InterPro" id="IPR002744">
    <property type="entry name" value="MIP18-like"/>
</dbReference>
<comment type="function">
    <text evidence="8">Binds and transfers iron-sulfur (Fe-S) clusters to target apoproteins. Can hydrolyze ATP.</text>
</comment>
<dbReference type="InterPro" id="IPR019591">
    <property type="entry name" value="Mrp/NBP35_ATP-bd"/>
</dbReference>
<dbReference type="InterPro" id="IPR034904">
    <property type="entry name" value="FSCA_dom_sf"/>
</dbReference>
<evidence type="ECO:0000256" key="2">
    <source>
        <dbReference type="ARBA" id="ARBA00008205"/>
    </source>
</evidence>
<evidence type="ECO:0000256" key="7">
    <source>
        <dbReference type="ARBA" id="ARBA00023014"/>
    </source>
</evidence>
<comment type="similarity">
    <text evidence="2">In the C-terminal section; belongs to the Mrp/NBP35 ATP-binding proteins family.</text>
</comment>
<keyword evidence="5 8" id="KW-0067">ATP-binding</keyword>
<keyword evidence="6 8" id="KW-0408">Iron</keyword>
<dbReference type="KEGG" id="tfl:RPIT_10135"/>
<dbReference type="STRING" id="1610493.RPIT_10135"/>
<evidence type="ECO:0000256" key="4">
    <source>
        <dbReference type="ARBA" id="ARBA00022741"/>
    </source>
</evidence>
<dbReference type="Gene3D" id="3.40.50.300">
    <property type="entry name" value="P-loop containing nucleotide triphosphate hydrolases"/>
    <property type="match status" value="1"/>
</dbReference>
<organism evidence="9 10">
    <name type="scientific">Tessaracoccus flavus</name>
    <dbReference type="NCBI Taxonomy" id="1610493"/>
    <lineage>
        <taxon>Bacteria</taxon>
        <taxon>Bacillati</taxon>
        <taxon>Actinomycetota</taxon>
        <taxon>Actinomycetes</taxon>
        <taxon>Propionibacteriales</taxon>
        <taxon>Propionibacteriaceae</taxon>
        <taxon>Tessaracoccus</taxon>
    </lineage>
</organism>
<dbReference type="SUPFAM" id="SSF117916">
    <property type="entry name" value="Fe-S cluster assembly (FSCA) domain-like"/>
    <property type="match status" value="1"/>
</dbReference>
<dbReference type="CDD" id="cd02037">
    <property type="entry name" value="Mrp_NBP35"/>
    <property type="match status" value="1"/>
</dbReference>
<dbReference type="PROSITE" id="PS01215">
    <property type="entry name" value="MRP"/>
    <property type="match status" value="1"/>
</dbReference>
<dbReference type="EMBL" id="CP019605">
    <property type="protein sequence ID" value="AQP45104.1"/>
    <property type="molecule type" value="Genomic_DNA"/>
</dbReference>
<reference evidence="9 10" key="1">
    <citation type="journal article" date="2016" name="Int. J. Syst. Evol. Microbiol.">
        <title>Tessaracoccus flavus sp. nov., isolated from the drainage system of a lindane-producing factory.</title>
        <authorList>
            <person name="Kumari R."/>
            <person name="Singh P."/>
            <person name="Schumann P."/>
            <person name="Lal R."/>
        </authorList>
    </citation>
    <scope>NUCLEOTIDE SEQUENCE [LARGE SCALE GENOMIC DNA]</scope>
    <source>
        <strain evidence="9 10">RP1T</strain>
    </source>
</reference>
<proteinExistence type="inferred from homology"/>
<dbReference type="Pfam" id="PF10609">
    <property type="entry name" value="ParA"/>
    <property type="match status" value="1"/>
</dbReference>
<dbReference type="GO" id="GO:0046872">
    <property type="term" value="F:metal ion binding"/>
    <property type="evidence" value="ECO:0007669"/>
    <property type="project" value="UniProtKB-KW"/>
</dbReference>
<dbReference type="GO" id="GO:0016226">
    <property type="term" value="P:iron-sulfur cluster assembly"/>
    <property type="evidence" value="ECO:0007669"/>
    <property type="project" value="InterPro"/>
</dbReference>
<dbReference type="GO" id="GO:0005524">
    <property type="term" value="F:ATP binding"/>
    <property type="evidence" value="ECO:0007669"/>
    <property type="project" value="UniProtKB-UniRule"/>
</dbReference>
<keyword evidence="7 8" id="KW-0411">Iron-sulfur</keyword>
<dbReference type="AlphaFoldDB" id="A0A1Q2CG71"/>